<dbReference type="Gene3D" id="2.170.260.10">
    <property type="entry name" value="paz domain"/>
    <property type="match status" value="1"/>
</dbReference>
<dbReference type="GO" id="GO:0003727">
    <property type="term" value="F:single-stranded RNA binding"/>
    <property type="evidence" value="ECO:0000318"/>
    <property type="project" value="GO_Central"/>
</dbReference>
<evidence type="ECO:0000313" key="3">
    <source>
        <dbReference type="Proteomes" id="UP000005239"/>
    </source>
</evidence>
<comment type="similarity">
    <text evidence="1">Belongs to the argonaute family.</text>
</comment>
<sequence>MSEEYEKNVKAQKDEADKRMKAKLDEARNLILKMEVGNDNHMPPPIAPGGAGKGTVDIQTNLFGIRMSEDLRIFKYDVFITSEIGLKPKHVEFTKKGKSDYIVTDRKRSCMMVFSAGIKLMSFFRDDMMYYYDGQSLMYTTERLVFKDTTKPNETVVIEGSKADKDLAAFKYIFLAIKECSDGPHECHLSDIRKVARDVIKTDRSAMQFVDVVTSMHALSHTDSRFTIFANGKMFPNRPDMERIKTVPMKEGKVLIPGMNKAIKLIEGPRGRHNASPALSIDSLRVAFHMKEKLIDKAMGIIPDINKATPRDIETFTAMVRGLGCSTIHTQVKRRLEIHGISRENSSKRVEVLLPGELNRNMTVQEYFMVKYHLELKYPLAPLVMSREKGQVNLYPMEVLEVIPMQRVTIPQTTPAQSQVCTKECAIPPGARQNAIIEQCKLHDLFNPDQPYLKAAGLGIVEQPLRVTARLLKGPVIRYKHGEMEIFQPAWRPPMQYQFAVPAKCRKWGLYAVLNPRDTFGVPEMNKFAEAFVKRCKERGMQIEKAFEVIVLGQPPHEKSADYPAREKIKEGPFGNYDLMFFISADNISIHKHLKLQERYSNVVTQDLKLKTAQNYLEKGQSLTLDNIIYKTNLKLGGMNYNISLKNACPATFNPFPANRLVIGIGISHAPQANLLDKNGVILPAPAVVGYAANMGDHGSTNFIGDFYYQDNKKDDLLLCTVEMMQNVMDHFLGKVDGEGKRGAAKREPPKEVLVYRQGISEGFYSMCMREEIPLMKAILAHNGAKDVKITYMVVQKEHNIRLMPVDINITEKPTIQNIVSGVVVDSQLTHPRYREFYLNSHITLQGTARTPRYTVLHDDNEMSMNELEMITYGLCHKFEIVNSPISIPAPLYIANRYSERGCALYLAKATDEMASTEQKKRTSMELLNEDHTFGKTKLGGVRINA</sequence>
<dbReference type="Gene3D" id="3.40.50.2300">
    <property type="match status" value="1"/>
</dbReference>
<accession>A0A2A6CCK7</accession>
<dbReference type="SMART" id="SM00950">
    <property type="entry name" value="Piwi"/>
    <property type="match status" value="1"/>
</dbReference>
<dbReference type="Pfam" id="PF02171">
    <property type="entry name" value="Piwi"/>
    <property type="match status" value="1"/>
</dbReference>
<protein>
    <submittedName>
        <fullName evidence="2">Wago-1</fullName>
    </submittedName>
</protein>
<dbReference type="CDD" id="cd02846">
    <property type="entry name" value="PAZ_argonaute_like"/>
    <property type="match status" value="1"/>
</dbReference>
<organism evidence="2 3">
    <name type="scientific">Pristionchus pacificus</name>
    <name type="common">Parasitic nematode worm</name>
    <dbReference type="NCBI Taxonomy" id="54126"/>
    <lineage>
        <taxon>Eukaryota</taxon>
        <taxon>Metazoa</taxon>
        <taxon>Ecdysozoa</taxon>
        <taxon>Nematoda</taxon>
        <taxon>Chromadorea</taxon>
        <taxon>Rhabditida</taxon>
        <taxon>Rhabditina</taxon>
        <taxon>Diplogasteromorpha</taxon>
        <taxon>Diplogasteroidea</taxon>
        <taxon>Neodiplogasteridae</taxon>
        <taxon>Pristionchus</taxon>
    </lineage>
</organism>
<evidence type="ECO:0000256" key="1">
    <source>
        <dbReference type="RuleBase" id="RU361178"/>
    </source>
</evidence>
<dbReference type="EnsemblMetazoa" id="PPA09273.1">
    <property type="protein sequence ID" value="PPA09273.1"/>
    <property type="gene ID" value="WBGene00098827"/>
</dbReference>
<dbReference type="PANTHER" id="PTHR22891">
    <property type="entry name" value="EUKARYOTIC TRANSLATION INITIATION FACTOR 2C"/>
    <property type="match status" value="1"/>
</dbReference>
<dbReference type="GO" id="GO:0016442">
    <property type="term" value="C:RISC complex"/>
    <property type="evidence" value="ECO:0000318"/>
    <property type="project" value="GO_Central"/>
</dbReference>
<dbReference type="InterPro" id="IPR012337">
    <property type="entry name" value="RNaseH-like_sf"/>
</dbReference>
<dbReference type="SMART" id="SM00949">
    <property type="entry name" value="PAZ"/>
    <property type="match status" value="1"/>
</dbReference>
<proteinExistence type="inferred from homology"/>
<dbReference type="GO" id="GO:0004521">
    <property type="term" value="F:RNA endonuclease activity"/>
    <property type="evidence" value="ECO:0000318"/>
    <property type="project" value="GO_Central"/>
</dbReference>
<dbReference type="Proteomes" id="UP000005239">
    <property type="component" value="Unassembled WGS sequence"/>
</dbReference>
<dbReference type="PROSITE" id="PS50821">
    <property type="entry name" value="PAZ"/>
    <property type="match status" value="1"/>
</dbReference>
<dbReference type="Pfam" id="PF02170">
    <property type="entry name" value="PAZ"/>
    <property type="match status" value="1"/>
</dbReference>
<name>A0A2A6CCK7_PRIPA</name>
<dbReference type="SUPFAM" id="SSF53098">
    <property type="entry name" value="Ribonuclease H-like"/>
    <property type="match status" value="1"/>
</dbReference>
<dbReference type="GO" id="GO:0035198">
    <property type="term" value="F:miRNA binding"/>
    <property type="evidence" value="ECO:0000318"/>
    <property type="project" value="GO_Central"/>
</dbReference>
<dbReference type="InterPro" id="IPR003100">
    <property type="entry name" value="PAZ_dom"/>
</dbReference>
<dbReference type="SUPFAM" id="SSF101690">
    <property type="entry name" value="PAZ domain"/>
    <property type="match status" value="1"/>
</dbReference>
<dbReference type="PROSITE" id="PS50822">
    <property type="entry name" value="PIWI"/>
    <property type="match status" value="1"/>
</dbReference>
<reference evidence="2" key="2">
    <citation type="submission" date="2022-06" db="UniProtKB">
        <authorList>
            <consortium name="EnsemblMetazoa"/>
        </authorList>
    </citation>
    <scope>IDENTIFICATION</scope>
    <source>
        <strain evidence="2">PS312</strain>
    </source>
</reference>
<dbReference type="OrthoDB" id="5868801at2759"/>
<dbReference type="GO" id="GO:0035194">
    <property type="term" value="P:regulatory ncRNA-mediated post-transcriptional gene silencing"/>
    <property type="evidence" value="ECO:0000318"/>
    <property type="project" value="GO_Central"/>
</dbReference>
<reference evidence="3" key="1">
    <citation type="journal article" date="2008" name="Nat. Genet.">
        <title>The Pristionchus pacificus genome provides a unique perspective on nematode lifestyle and parasitism.</title>
        <authorList>
            <person name="Dieterich C."/>
            <person name="Clifton S.W."/>
            <person name="Schuster L.N."/>
            <person name="Chinwalla A."/>
            <person name="Delehaunty K."/>
            <person name="Dinkelacker I."/>
            <person name="Fulton L."/>
            <person name="Fulton R."/>
            <person name="Godfrey J."/>
            <person name="Minx P."/>
            <person name="Mitreva M."/>
            <person name="Roeseler W."/>
            <person name="Tian H."/>
            <person name="Witte H."/>
            <person name="Yang S.P."/>
            <person name="Wilson R.K."/>
            <person name="Sommer R.J."/>
        </authorList>
    </citation>
    <scope>NUCLEOTIDE SEQUENCE [LARGE SCALE GENOMIC DNA]</scope>
    <source>
        <strain evidence="3">PS312</strain>
    </source>
</reference>
<accession>A0A8R1Y7M8</accession>
<dbReference type="InterPro" id="IPR036397">
    <property type="entry name" value="RNaseH_sf"/>
</dbReference>
<evidence type="ECO:0000313" key="2">
    <source>
        <dbReference type="EnsemblMetazoa" id="PPA09273.1"/>
    </source>
</evidence>
<dbReference type="GO" id="GO:0036464">
    <property type="term" value="C:cytoplasmic ribonucleoprotein granule"/>
    <property type="evidence" value="ECO:0000318"/>
    <property type="project" value="GO_Central"/>
</dbReference>
<dbReference type="InterPro" id="IPR003165">
    <property type="entry name" value="Piwi"/>
</dbReference>
<dbReference type="Gene3D" id="3.30.420.10">
    <property type="entry name" value="Ribonuclease H-like superfamily/Ribonuclease H"/>
    <property type="match status" value="1"/>
</dbReference>
<gene>
    <name evidence="2" type="primary">WBGene00098827</name>
</gene>
<dbReference type="InterPro" id="IPR036085">
    <property type="entry name" value="PAZ_dom_sf"/>
</dbReference>
<dbReference type="GO" id="GO:0005737">
    <property type="term" value="C:cytoplasm"/>
    <property type="evidence" value="ECO:0000318"/>
    <property type="project" value="GO_Central"/>
</dbReference>
<dbReference type="AlphaFoldDB" id="A0A2A6CCK7"/>
<dbReference type="GO" id="GO:0005634">
    <property type="term" value="C:nucleus"/>
    <property type="evidence" value="ECO:0000318"/>
    <property type="project" value="GO_Central"/>
</dbReference>
<keyword evidence="3" id="KW-1185">Reference proteome</keyword>